<feature type="compositionally biased region" description="Basic and acidic residues" evidence="1">
    <location>
        <begin position="83"/>
        <end position="95"/>
    </location>
</feature>
<dbReference type="AlphaFoldDB" id="A0A4R6RC93"/>
<dbReference type="EMBL" id="SNXW01000004">
    <property type="protein sequence ID" value="TDP83773.1"/>
    <property type="molecule type" value="Genomic_DNA"/>
</dbReference>
<name>A0A4R6RC93_9BURK</name>
<gene>
    <name evidence="2" type="ORF">EV672_104154</name>
</gene>
<evidence type="ECO:0000313" key="2">
    <source>
        <dbReference type="EMBL" id="TDP83773.1"/>
    </source>
</evidence>
<keyword evidence="3" id="KW-1185">Reference proteome</keyword>
<proteinExistence type="predicted"/>
<dbReference type="SUPFAM" id="SSF47413">
    <property type="entry name" value="lambda repressor-like DNA-binding domains"/>
    <property type="match status" value="1"/>
</dbReference>
<comment type="caution">
    <text evidence="2">The sequence shown here is derived from an EMBL/GenBank/DDBJ whole genome shotgun (WGS) entry which is preliminary data.</text>
</comment>
<dbReference type="GO" id="GO:0003677">
    <property type="term" value="F:DNA binding"/>
    <property type="evidence" value="ECO:0007669"/>
    <property type="project" value="InterPro"/>
</dbReference>
<evidence type="ECO:0008006" key="4">
    <source>
        <dbReference type="Google" id="ProtNLM"/>
    </source>
</evidence>
<dbReference type="Proteomes" id="UP000294593">
    <property type="component" value="Unassembled WGS sequence"/>
</dbReference>
<dbReference type="InterPro" id="IPR010982">
    <property type="entry name" value="Lambda_DNA-bd_dom_sf"/>
</dbReference>
<organism evidence="2 3">
    <name type="scientific">Aquabacterium commune</name>
    <dbReference type="NCBI Taxonomy" id="70586"/>
    <lineage>
        <taxon>Bacteria</taxon>
        <taxon>Pseudomonadati</taxon>
        <taxon>Pseudomonadota</taxon>
        <taxon>Betaproteobacteria</taxon>
        <taxon>Burkholderiales</taxon>
        <taxon>Aquabacterium</taxon>
    </lineage>
</organism>
<protein>
    <recommendedName>
        <fullName evidence="4">Helix-turn-helix protein</fullName>
    </recommendedName>
</protein>
<sequence length="95" mass="10632">MSLRELAADLGVSHVYLGNVVRGQRAASAKLKIKIWGRQKYDLTREQMLELLLPDDIADEFHAFEIERGKARAQKAIAKSAKKTPEPKPSTEGDE</sequence>
<reference evidence="2 3" key="1">
    <citation type="submission" date="2019-03" db="EMBL/GenBank/DDBJ databases">
        <title>Genomic Encyclopedia of Type Strains, Phase IV (KMG-IV): sequencing the most valuable type-strain genomes for metagenomic binning, comparative biology and taxonomic classification.</title>
        <authorList>
            <person name="Goeker M."/>
        </authorList>
    </citation>
    <scope>NUCLEOTIDE SEQUENCE [LARGE SCALE GENOMIC DNA]</scope>
    <source>
        <strain evidence="2 3">DSM 11901</strain>
    </source>
</reference>
<evidence type="ECO:0000256" key="1">
    <source>
        <dbReference type="SAM" id="MobiDB-lite"/>
    </source>
</evidence>
<feature type="region of interest" description="Disordered" evidence="1">
    <location>
        <begin position="75"/>
        <end position="95"/>
    </location>
</feature>
<evidence type="ECO:0000313" key="3">
    <source>
        <dbReference type="Proteomes" id="UP000294593"/>
    </source>
</evidence>
<accession>A0A4R6RC93</accession>